<dbReference type="EMBL" id="CAJHJT010000001">
    <property type="protein sequence ID" value="CAD6995264.1"/>
    <property type="molecule type" value="Genomic_DNA"/>
</dbReference>
<keyword evidence="1" id="KW-0472">Membrane</keyword>
<keyword evidence="1" id="KW-0812">Transmembrane</keyword>
<proteinExistence type="predicted"/>
<evidence type="ECO:0000256" key="1">
    <source>
        <dbReference type="SAM" id="Phobius"/>
    </source>
</evidence>
<keyword evidence="1" id="KW-1133">Transmembrane helix</keyword>
<feature type="transmembrane region" description="Helical" evidence="1">
    <location>
        <begin position="85"/>
        <end position="106"/>
    </location>
</feature>
<organism evidence="2 3">
    <name type="scientific">Ceratitis capitata</name>
    <name type="common">Mediterranean fruit fly</name>
    <name type="synonym">Tephritis capitata</name>
    <dbReference type="NCBI Taxonomy" id="7213"/>
    <lineage>
        <taxon>Eukaryota</taxon>
        <taxon>Metazoa</taxon>
        <taxon>Ecdysozoa</taxon>
        <taxon>Arthropoda</taxon>
        <taxon>Hexapoda</taxon>
        <taxon>Insecta</taxon>
        <taxon>Pterygota</taxon>
        <taxon>Neoptera</taxon>
        <taxon>Endopterygota</taxon>
        <taxon>Diptera</taxon>
        <taxon>Brachycera</taxon>
        <taxon>Muscomorpha</taxon>
        <taxon>Tephritoidea</taxon>
        <taxon>Tephritidae</taxon>
        <taxon>Ceratitis</taxon>
        <taxon>Ceratitis</taxon>
    </lineage>
</organism>
<accession>A0A811U8K1</accession>
<evidence type="ECO:0000313" key="3">
    <source>
        <dbReference type="Proteomes" id="UP000606786"/>
    </source>
</evidence>
<evidence type="ECO:0000313" key="2">
    <source>
        <dbReference type="EMBL" id="CAD6995264.1"/>
    </source>
</evidence>
<dbReference type="Proteomes" id="UP000606786">
    <property type="component" value="Unassembled WGS sequence"/>
</dbReference>
<dbReference type="AlphaFoldDB" id="A0A811U8K1"/>
<feature type="transmembrane region" description="Helical" evidence="1">
    <location>
        <begin position="113"/>
        <end position="134"/>
    </location>
</feature>
<reference evidence="2" key="1">
    <citation type="submission" date="2020-11" db="EMBL/GenBank/DDBJ databases">
        <authorList>
            <person name="Whitehead M."/>
        </authorList>
    </citation>
    <scope>NUCLEOTIDE SEQUENCE</scope>
    <source>
        <strain evidence="2">EGII</strain>
    </source>
</reference>
<sequence length="157" mass="17811">MTRPHVHANTHTHKRAYYSCTLEHINQQLVTNWASLPSTFPRNFVKLLLFLLRQMFVGSCANPFSPFLDSLEPSAAACRASCTHLHTYVCVKVFFVFVPIYCAGIYSMPPAPLICWHCATTFQLPFICVGAYIFPLNFVAIGQQKYPTSHENTTYNT</sequence>
<name>A0A811U8K1_CERCA</name>
<protein>
    <submittedName>
        <fullName evidence="2">(Mediterranean fruit fly) hypothetical protein</fullName>
    </submittedName>
</protein>
<keyword evidence="3" id="KW-1185">Reference proteome</keyword>
<gene>
    <name evidence="2" type="ORF">CCAP1982_LOCUS3985</name>
</gene>
<comment type="caution">
    <text evidence="2">The sequence shown here is derived from an EMBL/GenBank/DDBJ whole genome shotgun (WGS) entry which is preliminary data.</text>
</comment>